<dbReference type="Pfam" id="PF12169">
    <property type="entry name" value="DNA_pol3_gamma3"/>
    <property type="match status" value="1"/>
</dbReference>
<dbReference type="RefSeq" id="WP_162362611.1">
    <property type="nucleotide sequence ID" value="NZ_CP047591.1"/>
</dbReference>
<dbReference type="InterPro" id="IPR003593">
    <property type="entry name" value="AAA+_ATPase"/>
</dbReference>
<keyword evidence="3 14" id="KW-0808">Transferase</keyword>
<dbReference type="PANTHER" id="PTHR11669:SF0">
    <property type="entry name" value="PROTEIN STICHEL-LIKE 2"/>
    <property type="match status" value="1"/>
</dbReference>
<evidence type="ECO:0000256" key="7">
    <source>
        <dbReference type="ARBA" id="ARBA00022741"/>
    </source>
</evidence>
<dbReference type="KEGG" id="amic:Ami3637_10895"/>
<dbReference type="NCBIfam" id="TIGR02397">
    <property type="entry name" value="dnaX_nterm"/>
    <property type="match status" value="1"/>
</dbReference>
<proteinExistence type="inferred from homology"/>
<dbReference type="GO" id="GO:0003887">
    <property type="term" value="F:DNA-directed DNA polymerase activity"/>
    <property type="evidence" value="ECO:0007669"/>
    <property type="project" value="UniProtKB-KW"/>
</dbReference>
<dbReference type="Pfam" id="PF22608">
    <property type="entry name" value="DNAX_ATPase_lid"/>
    <property type="match status" value="1"/>
</dbReference>
<evidence type="ECO:0000256" key="11">
    <source>
        <dbReference type="ARBA" id="ARBA00049244"/>
    </source>
</evidence>
<dbReference type="EMBL" id="CP047591">
    <property type="protein sequence ID" value="QHI72844.1"/>
    <property type="molecule type" value="Genomic_DNA"/>
</dbReference>
<dbReference type="PANTHER" id="PTHR11669">
    <property type="entry name" value="REPLICATION FACTOR C / DNA POLYMERASE III GAMMA-TAU SUBUNIT"/>
    <property type="match status" value="1"/>
</dbReference>
<comment type="similarity">
    <text evidence="1">Belongs to the DnaX/STICHEL family.</text>
</comment>
<feature type="compositionally biased region" description="Low complexity" evidence="12">
    <location>
        <begin position="382"/>
        <end position="394"/>
    </location>
</feature>
<dbReference type="FunFam" id="3.40.50.300:FF:000014">
    <property type="entry name" value="DNA polymerase III subunit gamma/tau"/>
    <property type="match status" value="1"/>
</dbReference>
<evidence type="ECO:0000256" key="9">
    <source>
        <dbReference type="ARBA" id="ARBA00022840"/>
    </source>
</evidence>
<evidence type="ECO:0000256" key="12">
    <source>
        <dbReference type="SAM" id="MobiDB-lite"/>
    </source>
</evidence>
<dbReference type="InterPro" id="IPR022754">
    <property type="entry name" value="DNA_pol_III_gamma-3"/>
</dbReference>
<dbReference type="InterPro" id="IPR045085">
    <property type="entry name" value="HLD_clamp_pol_III_gamma_tau"/>
</dbReference>
<evidence type="ECO:0000256" key="8">
    <source>
        <dbReference type="ARBA" id="ARBA00022833"/>
    </source>
</evidence>
<dbReference type="SUPFAM" id="SSF48019">
    <property type="entry name" value="post-AAA+ oligomerization domain-like"/>
    <property type="match status" value="1"/>
</dbReference>
<protein>
    <recommendedName>
        <fullName evidence="2">DNA-directed DNA polymerase</fullName>
        <ecNumber evidence="2">2.7.7.7</ecNumber>
    </recommendedName>
</protein>
<evidence type="ECO:0000256" key="3">
    <source>
        <dbReference type="ARBA" id="ARBA00022679"/>
    </source>
</evidence>
<comment type="catalytic activity">
    <reaction evidence="11">
        <text>DNA(n) + a 2'-deoxyribonucleoside 5'-triphosphate = DNA(n+1) + diphosphate</text>
        <dbReference type="Rhea" id="RHEA:22508"/>
        <dbReference type="Rhea" id="RHEA-COMP:17339"/>
        <dbReference type="Rhea" id="RHEA-COMP:17340"/>
        <dbReference type="ChEBI" id="CHEBI:33019"/>
        <dbReference type="ChEBI" id="CHEBI:61560"/>
        <dbReference type="ChEBI" id="CHEBI:173112"/>
        <dbReference type="EC" id="2.7.7.7"/>
    </reaction>
</comment>
<organism evidence="14 15">
    <name type="scientific">Aminipila terrae</name>
    <dbReference type="NCBI Taxonomy" id="2697030"/>
    <lineage>
        <taxon>Bacteria</taxon>
        <taxon>Bacillati</taxon>
        <taxon>Bacillota</taxon>
        <taxon>Clostridia</taxon>
        <taxon>Peptostreptococcales</taxon>
        <taxon>Anaerovoracaceae</taxon>
        <taxon>Aminipila</taxon>
    </lineage>
</organism>
<sequence>MPDWLMVNHERKRGSVSMYTALYRAYRPETFDTVLGQEHIVKILKNQIAGDATGHAYLFCGTRGTGKTTTARLLAKGVNCTSENIRPCGVCDNCKAIKEGTFMDVIEIDAASNNGVDNIRELKESVKYPPVVGRKKVYIIDEVHMLSSGAFNALLKTLEEPPENVMFILATTEPQKLPATILSRCLRLDFRRVPEAVLKSGMKSICQTMDIKIDDRALALVAANADGSVRDGLSILDQCLSAGSKDISREDVLDILGTAGEETFLEITDAVTRHNVAEALLLLDRVLADGKDVRQFMKDWVTHYRNLLITKFVNNAEDMLNMSCENIERICGQSQRLDVMEINNGIIELSKTMADAKWSTQPRVLLELCMVKMATGMLQKTTYAQQPQQQTGFQPLSDKTTGTREDSMRRQMPTSAAVNTQEPESGRIISASADVDKDALWHSIFEEGEASSASFNLIRTGTDLVEINDKHFVVMASSSAIENYVEKKKKVLEDIMAEHTGIRRELLCRVKGEKSGNSNGVDIASIKKNAENALGINIELI</sequence>
<reference evidence="14 15" key="1">
    <citation type="submission" date="2020-01" db="EMBL/GenBank/DDBJ databases">
        <title>Genomic analysis of Aminipila sp. CBA3637.</title>
        <authorList>
            <person name="Kim Y.B."/>
            <person name="Roh S.W."/>
        </authorList>
    </citation>
    <scope>NUCLEOTIDE SEQUENCE [LARGE SCALE GENOMIC DNA]</scope>
    <source>
        <strain evidence="14 15">CBA3637</strain>
    </source>
</reference>
<keyword evidence="6" id="KW-0479">Metal-binding</keyword>
<dbReference type="InterPro" id="IPR008921">
    <property type="entry name" value="DNA_pol3_clamp-load_cplx_C"/>
</dbReference>
<keyword evidence="9" id="KW-0067">ATP-binding</keyword>
<evidence type="ECO:0000256" key="10">
    <source>
        <dbReference type="ARBA" id="ARBA00022932"/>
    </source>
</evidence>
<dbReference type="SUPFAM" id="SSF52540">
    <property type="entry name" value="P-loop containing nucleoside triphosphate hydrolases"/>
    <property type="match status" value="1"/>
</dbReference>
<evidence type="ECO:0000256" key="4">
    <source>
        <dbReference type="ARBA" id="ARBA00022695"/>
    </source>
</evidence>
<evidence type="ECO:0000256" key="5">
    <source>
        <dbReference type="ARBA" id="ARBA00022705"/>
    </source>
</evidence>
<keyword evidence="5" id="KW-0235">DNA replication</keyword>
<keyword evidence="4 14" id="KW-0548">Nucleotidyltransferase</keyword>
<dbReference type="AlphaFoldDB" id="A0A6P1MJN0"/>
<keyword evidence="8" id="KW-0862">Zinc</keyword>
<dbReference type="EC" id="2.7.7.7" evidence="2"/>
<evidence type="ECO:0000313" key="15">
    <source>
        <dbReference type="Proteomes" id="UP000463883"/>
    </source>
</evidence>
<dbReference type="CDD" id="cd18137">
    <property type="entry name" value="HLD_clamp_pol_III_gamma_tau"/>
    <property type="match status" value="1"/>
</dbReference>
<evidence type="ECO:0000256" key="6">
    <source>
        <dbReference type="ARBA" id="ARBA00022723"/>
    </source>
</evidence>
<evidence type="ECO:0000256" key="2">
    <source>
        <dbReference type="ARBA" id="ARBA00012417"/>
    </source>
</evidence>
<keyword evidence="15" id="KW-1185">Reference proteome</keyword>
<dbReference type="Proteomes" id="UP000463883">
    <property type="component" value="Chromosome"/>
</dbReference>
<dbReference type="Gene3D" id="3.40.50.300">
    <property type="entry name" value="P-loop containing nucleotide triphosphate hydrolases"/>
    <property type="match status" value="1"/>
</dbReference>
<keyword evidence="7" id="KW-0547">Nucleotide-binding</keyword>
<feature type="region of interest" description="Disordered" evidence="12">
    <location>
        <begin position="382"/>
        <end position="423"/>
    </location>
</feature>
<dbReference type="GO" id="GO:0005524">
    <property type="term" value="F:ATP binding"/>
    <property type="evidence" value="ECO:0007669"/>
    <property type="project" value="UniProtKB-KW"/>
</dbReference>
<dbReference type="Gene3D" id="1.10.8.60">
    <property type="match status" value="1"/>
</dbReference>
<evidence type="ECO:0000259" key="13">
    <source>
        <dbReference type="SMART" id="SM00382"/>
    </source>
</evidence>
<dbReference type="InterPro" id="IPR012763">
    <property type="entry name" value="DNA_pol_III_sug/sutau_N"/>
</dbReference>
<dbReference type="InterPro" id="IPR050238">
    <property type="entry name" value="DNA_Rep/Repair_Clamp_Loader"/>
</dbReference>
<feature type="domain" description="AAA+ ATPase" evidence="13">
    <location>
        <begin position="53"/>
        <end position="194"/>
    </location>
</feature>
<dbReference type="GO" id="GO:0006261">
    <property type="term" value="P:DNA-templated DNA replication"/>
    <property type="evidence" value="ECO:0007669"/>
    <property type="project" value="TreeGrafter"/>
</dbReference>
<evidence type="ECO:0000256" key="1">
    <source>
        <dbReference type="ARBA" id="ARBA00006360"/>
    </source>
</evidence>
<dbReference type="NCBIfam" id="NF004046">
    <property type="entry name" value="PRK05563.1"/>
    <property type="match status" value="1"/>
</dbReference>
<dbReference type="SMART" id="SM00382">
    <property type="entry name" value="AAA"/>
    <property type="match status" value="1"/>
</dbReference>
<dbReference type="Pfam" id="PF13177">
    <property type="entry name" value="DNA_pol3_delta2"/>
    <property type="match status" value="1"/>
</dbReference>
<dbReference type="GO" id="GO:0009360">
    <property type="term" value="C:DNA polymerase III complex"/>
    <property type="evidence" value="ECO:0007669"/>
    <property type="project" value="InterPro"/>
</dbReference>
<keyword evidence="10" id="KW-0239">DNA-directed DNA polymerase</keyword>
<dbReference type="InterPro" id="IPR027417">
    <property type="entry name" value="P-loop_NTPase"/>
</dbReference>
<dbReference type="GO" id="GO:0003677">
    <property type="term" value="F:DNA binding"/>
    <property type="evidence" value="ECO:0007669"/>
    <property type="project" value="InterPro"/>
</dbReference>
<gene>
    <name evidence="14" type="primary">dnaX</name>
    <name evidence="14" type="ORF">Ami3637_10895</name>
</gene>
<dbReference type="GO" id="GO:0046872">
    <property type="term" value="F:metal ion binding"/>
    <property type="evidence" value="ECO:0007669"/>
    <property type="project" value="UniProtKB-KW"/>
</dbReference>
<dbReference type="Gene3D" id="1.20.272.10">
    <property type="match status" value="1"/>
</dbReference>
<name>A0A6P1MJN0_9FIRM</name>
<evidence type="ECO:0000313" key="14">
    <source>
        <dbReference type="EMBL" id="QHI72844.1"/>
    </source>
</evidence>
<feature type="compositionally biased region" description="Polar residues" evidence="12">
    <location>
        <begin position="412"/>
        <end position="423"/>
    </location>
</feature>
<accession>A0A6P1MJN0</accession>